<keyword evidence="5" id="KW-0285">Flavoprotein</keyword>
<dbReference type="EMBL" id="JABMCG010000078">
    <property type="protein sequence ID" value="NUU27202.1"/>
    <property type="molecule type" value="Genomic_DNA"/>
</dbReference>
<evidence type="ECO:0000256" key="5">
    <source>
        <dbReference type="ARBA" id="ARBA00022630"/>
    </source>
</evidence>
<evidence type="ECO:0000256" key="4">
    <source>
        <dbReference type="ARBA" id="ARBA00022448"/>
    </source>
</evidence>
<dbReference type="Proteomes" id="UP000539146">
    <property type="component" value="Unassembled WGS sequence"/>
</dbReference>
<accession>A0A850DUE8</accession>
<evidence type="ECO:0000313" key="9">
    <source>
        <dbReference type="EMBL" id="NUU27202.1"/>
    </source>
</evidence>
<comment type="caution">
    <text evidence="9">The sequence shown here is derived from an EMBL/GenBank/DDBJ whole genome shotgun (WGS) entry which is preliminary data.</text>
</comment>
<dbReference type="SUPFAM" id="SSF52218">
    <property type="entry name" value="Flavoproteins"/>
    <property type="match status" value="1"/>
</dbReference>
<dbReference type="InterPro" id="IPR029039">
    <property type="entry name" value="Flavoprotein-like_sf"/>
</dbReference>
<keyword evidence="6" id="KW-0288">FMN</keyword>
<dbReference type="PROSITE" id="PS50902">
    <property type="entry name" value="FLAVODOXIN_LIKE"/>
    <property type="match status" value="1"/>
</dbReference>
<reference evidence="9 10" key="1">
    <citation type="submission" date="2020-05" db="EMBL/GenBank/DDBJ databases">
        <title>Genome Sequencing of Type Strains.</title>
        <authorList>
            <person name="Lemaire J.F."/>
            <person name="Inderbitzin P."/>
            <person name="Gregorio O.A."/>
            <person name="Collins S.B."/>
            <person name="Wespe N."/>
            <person name="Knight-Connoni V."/>
        </authorList>
    </citation>
    <scope>NUCLEOTIDE SEQUENCE [LARGE SCALE GENOMIC DNA]</scope>
    <source>
        <strain evidence="9 10">DSM 20512</strain>
    </source>
</reference>
<evidence type="ECO:0000256" key="1">
    <source>
        <dbReference type="ARBA" id="ARBA00001917"/>
    </source>
</evidence>
<keyword evidence="4" id="KW-0813">Transport</keyword>
<dbReference type="PANTHER" id="PTHR42809">
    <property type="entry name" value="FLAVODOXIN 2"/>
    <property type="match status" value="1"/>
</dbReference>
<evidence type="ECO:0000259" key="8">
    <source>
        <dbReference type="PROSITE" id="PS50902"/>
    </source>
</evidence>
<dbReference type="InterPro" id="IPR001094">
    <property type="entry name" value="Flavdoxin-like"/>
</dbReference>
<evidence type="ECO:0000256" key="6">
    <source>
        <dbReference type="ARBA" id="ARBA00022643"/>
    </source>
</evidence>
<protein>
    <submittedName>
        <fullName evidence="9">Flavodoxin-like domain-containing protein</fullName>
    </submittedName>
</protein>
<dbReference type="AlphaFoldDB" id="A0A850DUE8"/>
<comment type="similarity">
    <text evidence="3">Belongs to the flavodoxin family.</text>
</comment>
<evidence type="ECO:0000256" key="3">
    <source>
        <dbReference type="ARBA" id="ARBA00005267"/>
    </source>
</evidence>
<dbReference type="GO" id="GO:0010181">
    <property type="term" value="F:FMN binding"/>
    <property type="evidence" value="ECO:0007669"/>
    <property type="project" value="InterPro"/>
</dbReference>
<gene>
    <name evidence="9" type="ORF">HP467_03600</name>
</gene>
<keyword evidence="7" id="KW-0249">Electron transport</keyword>
<comment type="cofactor">
    <cofactor evidence="1">
        <name>FMN</name>
        <dbReference type="ChEBI" id="CHEBI:58210"/>
    </cofactor>
</comment>
<evidence type="ECO:0000256" key="2">
    <source>
        <dbReference type="ARBA" id="ARBA00003297"/>
    </source>
</evidence>
<comment type="function">
    <text evidence="2">Low-potential electron donor to a number of redox enzymes.</text>
</comment>
<proteinExistence type="inferred from homology"/>
<dbReference type="RefSeq" id="WP_175325265.1">
    <property type="nucleotide sequence ID" value="NZ_BAAAWP010000001.1"/>
</dbReference>
<evidence type="ECO:0000256" key="7">
    <source>
        <dbReference type="ARBA" id="ARBA00022982"/>
    </source>
</evidence>
<sequence>MTEIHVLWGTESGNTEMAADEIVDALAAQGIDAAATELIDVDVHDLAGTRALVLTSTYDDGGLPASTEPFIAALRDEQPDLGEFTFVAFGLGDKTYEFYNKAIDDLATALTGLGATKVGETGYHDSASGTSPVEPAVAWALASLDLLTPVAAN</sequence>
<dbReference type="InterPro" id="IPR050619">
    <property type="entry name" value="Flavodoxin"/>
</dbReference>
<evidence type="ECO:0000313" key="10">
    <source>
        <dbReference type="Proteomes" id="UP000539146"/>
    </source>
</evidence>
<dbReference type="PANTHER" id="PTHR42809:SF1">
    <property type="entry name" value="FLAVODOXIN 1"/>
    <property type="match status" value="1"/>
</dbReference>
<dbReference type="InterPro" id="IPR008254">
    <property type="entry name" value="Flavodoxin/NO_synth"/>
</dbReference>
<feature type="domain" description="Flavodoxin-like" evidence="8">
    <location>
        <begin position="4"/>
        <end position="144"/>
    </location>
</feature>
<organism evidence="9 10">
    <name type="scientific">Curtobacterium citreum</name>
    <dbReference type="NCBI Taxonomy" id="2036"/>
    <lineage>
        <taxon>Bacteria</taxon>
        <taxon>Bacillati</taxon>
        <taxon>Actinomycetota</taxon>
        <taxon>Actinomycetes</taxon>
        <taxon>Micrococcales</taxon>
        <taxon>Microbacteriaceae</taxon>
        <taxon>Curtobacterium</taxon>
    </lineage>
</organism>
<dbReference type="PRINTS" id="PR00369">
    <property type="entry name" value="FLAVODOXIN"/>
</dbReference>
<dbReference type="Gene3D" id="3.40.50.360">
    <property type="match status" value="1"/>
</dbReference>
<dbReference type="Pfam" id="PF00258">
    <property type="entry name" value="Flavodoxin_1"/>
    <property type="match status" value="1"/>
</dbReference>
<name>A0A850DUE8_9MICO</name>